<gene>
    <name evidence="2" type="ORF">M5X09_13325</name>
</gene>
<sequence length="319" mass="35461">MNVKKAILASIIVSSMLVTVAGPIPAGAEAAQEQQQSDSKKVQIDKTMAAKLQKAVKQFAGKEIKLQDVGESTSAEIAKVTSIDGKYIVHFDYKKGEVWSIDGTVPLDKISKEAQEEVLKALKEAYAKKTYVLDKEVVLTKPYDGKKEKLKDYFSYTLTGKDFEAIWSGTGFVREVTIKLAKEELDSKWLETATKAMKTAFDHDLNVTAAYLVSVGENYYMLSLKDNDVSLEMEAKKGKVLNVYHKTRKKVTNDQEITEKDAKEVVAPLAKELFNIDIAGYEVKWDNTLKDYCFVKGKETVVRAALDADKNAVYIISGG</sequence>
<feature type="chain" id="PRO_5047019407" description="PepSY domain-containing protein" evidence="1">
    <location>
        <begin position="21"/>
        <end position="319"/>
    </location>
</feature>
<dbReference type="RefSeq" id="WP_087434639.1">
    <property type="nucleotide sequence ID" value="NZ_JAMDLV010000069.1"/>
</dbReference>
<proteinExistence type="predicted"/>
<keyword evidence="1" id="KW-0732">Signal</keyword>
<evidence type="ECO:0000313" key="2">
    <source>
        <dbReference type="EMBL" id="MCY9520633.1"/>
    </source>
</evidence>
<protein>
    <recommendedName>
        <fullName evidence="4">PepSY domain-containing protein</fullName>
    </recommendedName>
</protein>
<evidence type="ECO:0000313" key="3">
    <source>
        <dbReference type="Proteomes" id="UP001207626"/>
    </source>
</evidence>
<feature type="signal peptide" evidence="1">
    <location>
        <begin position="1"/>
        <end position="20"/>
    </location>
</feature>
<dbReference type="EMBL" id="JAMDLW010000017">
    <property type="protein sequence ID" value="MCY9520633.1"/>
    <property type="molecule type" value="Genomic_DNA"/>
</dbReference>
<comment type="caution">
    <text evidence="2">The sequence shown here is derived from an EMBL/GenBank/DDBJ whole genome shotgun (WGS) entry which is preliminary data.</text>
</comment>
<evidence type="ECO:0000256" key="1">
    <source>
        <dbReference type="SAM" id="SignalP"/>
    </source>
</evidence>
<name>A0ABT4DX34_9BACL</name>
<organism evidence="2 3">
    <name type="scientific">Paenibacillus apiarius</name>
    <dbReference type="NCBI Taxonomy" id="46240"/>
    <lineage>
        <taxon>Bacteria</taxon>
        <taxon>Bacillati</taxon>
        <taxon>Bacillota</taxon>
        <taxon>Bacilli</taxon>
        <taxon>Bacillales</taxon>
        <taxon>Paenibacillaceae</taxon>
        <taxon>Paenibacillus</taxon>
    </lineage>
</organism>
<accession>A0ABT4DX34</accession>
<evidence type="ECO:0008006" key="4">
    <source>
        <dbReference type="Google" id="ProtNLM"/>
    </source>
</evidence>
<dbReference type="Proteomes" id="UP001207626">
    <property type="component" value="Unassembled WGS sequence"/>
</dbReference>
<reference evidence="2 3" key="1">
    <citation type="submission" date="2022-05" db="EMBL/GenBank/DDBJ databases">
        <title>Genome Sequencing of Bee-Associated Microbes.</title>
        <authorList>
            <person name="Dunlap C."/>
        </authorList>
    </citation>
    <scope>NUCLEOTIDE SEQUENCE [LARGE SCALE GENOMIC DNA]</scope>
    <source>
        <strain evidence="2 3">NRRL NRS-1438</strain>
    </source>
</reference>
<keyword evidence="3" id="KW-1185">Reference proteome</keyword>